<dbReference type="OrthoDB" id="265568at2157"/>
<dbReference type="AlphaFoldDB" id="L9X3P6"/>
<dbReference type="PROSITE" id="PS51257">
    <property type="entry name" value="PROKAR_LIPOPROTEIN"/>
    <property type="match status" value="1"/>
</dbReference>
<proteinExistence type="predicted"/>
<keyword evidence="1" id="KW-0479">Metal-binding</keyword>
<dbReference type="GO" id="GO:0009055">
    <property type="term" value="F:electron transfer activity"/>
    <property type="evidence" value="ECO:0007669"/>
    <property type="project" value="InterPro"/>
</dbReference>
<sequence length="205" mass="21957">MRYTGHVSRRQTLRLTAGTATTALVAGCLGGSETSGEDERADGDSSGDGDEDPAGEPDADGPTGGPDDGDENETERTNATEADEERDTPTGGEAWTGVEEIVLSATTAGWTGIEPKRIEGETNPALVLAPGREYVLTWKNADGQPHNVEIWDDNGEVVDDYETELMATEGATQSLEIEADERMAEYVCEIHADWGQCGRIEIERP</sequence>
<evidence type="ECO:0000256" key="2">
    <source>
        <dbReference type="ARBA" id="ARBA00023008"/>
    </source>
</evidence>
<evidence type="ECO:0000256" key="1">
    <source>
        <dbReference type="ARBA" id="ARBA00022723"/>
    </source>
</evidence>
<evidence type="ECO:0000313" key="5">
    <source>
        <dbReference type="EMBL" id="ELY56389.1"/>
    </source>
</evidence>
<dbReference type="STRING" id="1227498.C492_14846"/>
<evidence type="ECO:0000313" key="6">
    <source>
        <dbReference type="Proteomes" id="UP000011531"/>
    </source>
</evidence>
<dbReference type="RefSeq" id="WP_008424786.1">
    <property type="nucleotide sequence ID" value="NZ_AOIA01000126.1"/>
</dbReference>
<evidence type="ECO:0000259" key="4">
    <source>
        <dbReference type="Pfam" id="PF00127"/>
    </source>
</evidence>
<dbReference type="GO" id="GO:0005507">
    <property type="term" value="F:copper ion binding"/>
    <property type="evidence" value="ECO:0007669"/>
    <property type="project" value="InterPro"/>
</dbReference>
<dbReference type="Gene3D" id="2.60.40.420">
    <property type="entry name" value="Cupredoxins - blue copper proteins"/>
    <property type="match status" value="1"/>
</dbReference>
<dbReference type="InterPro" id="IPR008972">
    <property type="entry name" value="Cupredoxin"/>
</dbReference>
<feature type="region of interest" description="Disordered" evidence="3">
    <location>
        <begin position="28"/>
        <end position="96"/>
    </location>
</feature>
<keyword evidence="2" id="KW-0186">Copper</keyword>
<reference evidence="5 6" key="1">
    <citation type="journal article" date="2014" name="PLoS Genet.">
        <title>Phylogenetically driven sequencing of extremely halophilic archaea reveals strategies for static and dynamic osmo-response.</title>
        <authorList>
            <person name="Becker E.A."/>
            <person name="Seitzer P.M."/>
            <person name="Tritt A."/>
            <person name="Larsen D."/>
            <person name="Krusor M."/>
            <person name="Yao A.I."/>
            <person name="Wu D."/>
            <person name="Madern D."/>
            <person name="Eisen J.A."/>
            <person name="Darling A.E."/>
            <person name="Facciotti M.T."/>
        </authorList>
    </citation>
    <scope>NUCLEOTIDE SEQUENCE [LARGE SCALE GENOMIC DNA]</scope>
    <source>
        <strain evidence="5 6">DSM 18795</strain>
    </source>
</reference>
<dbReference type="EMBL" id="AOIA01000126">
    <property type="protein sequence ID" value="ELY56389.1"/>
    <property type="molecule type" value="Genomic_DNA"/>
</dbReference>
<dbReference type="Proteomes" id="UP000011531">
    <property type="component" value="Unassembled WGS sequence"/>
</dbReference>
<name>L9X3P6_9EURY</name>
<accession>L9X3P6</accession>
<organism evidence="5 6">
    <name type="scientific">Natronococcus jeotgali DSM 18795</name>
    <dbReference type="NCBI Taxonomy" id="1227498"/>
    <lineage>
        <taxon>Archaea</taxon>
        <taxon>Methanobacteriati</taxon>
        <taxon>Methanobacteriota</taxon>
        <taxon>Stenosarchaea group</taxon>
        <taxon>Halobacteria</taxon>
        <taxon>Halobacteriales</taxon>
        <taxon>Natrialbaceae</taxon>
        <taxon>Natronococcus</taxon>
    </lineage>
</organism>
<dbReference type="InterPro" id="IPR000923">
    <property type="entry name" value="BlueCu_1"/>
</dbReference>
<protein>
    <submittedName>
        <fullName evidence="5">Blue (Type 1) copper domain-containing protein</fullName>
    </submittedName>
</protein>
<comment type="caution">
    <text evidence="5">The sequence shown here is derived from an EMBL/GenBank/DDBJ whole genome shotgun (WGS) entry which is preliminary data.</text>
</comment>
<evidence type="ECO:0000256" key="3">
    <source>
        <dbReference type="SAM" id="MobiDB-lite"/>
    </source>
</evidence>
<keyword evidence="6" id="KW-1185">Reference proteome</keyword>
<feature type="domain" description="Blue (type 1) copper" evidence="4">
    <location>
        <begin position="136"/>
        <end position="202"/>
    </location>
</feature>
<gene>
    <name evidence="5" type="ORF">C492_14846</name>
</gene>
<dbReference type="Pfam" id="PF00127">
    <property type="entry name" value="Copper-bind"/>
    <property type="match status" value="1"/>
</dbReference>
<feature type="compositionally biased region" description="Acidic residues" evidence="3">
    <location>
        <begin position="35"/>
        <end position="59"/>
    </location>
</feature>
<dbReference type="SUPFAM" id="SSF49503">
    <property type="entry name" value="Cupredoxins"/>
    <property type="match status" value="1"/>
</dbReference>